<dbReference type="EMBL" id="ML119052">
    <property type="protein sequence ID" value="ROT40792.1"/>
    <property type="molecule type" value="Genomic_DNA"/>
</dbReference>
<proteinExistence type="predicted"/>
<dbReference type="STRING" id="1314773.A0A3N2Q230"/>
<accession>A0A3N2Q230</accession>
<dbReference type="RefSeq" id="XP_028468598.1">
    <property type="nucleotide sequence ID" value="XM_028606482.1"/>
</dbReference>
<evidence type="ECO:0000313" key="1">
    <source>
        <dbReference type="EMBL" id="ROT40792.1"/>
    </source>
</evidence>
<keyword evidence="2" id="KW-1185">Reference proteome</keyword>
<evidence type="ECO:0000313" key="2">
    <source>
        <dbReference type="Proteomes" id="UP000272025"/>
    </source>
</evidence>
<name>A0A3N2Q230_SODAK</name>
<organism evidence="1 2">
    <name type="scientific">Sodiomyces alkalinus (strain CBS 110278 / VKM F-3762 / F11)</name>
    <name type="common">Alkaliphilic filamentous fungus</name>
    <dbReference type="NCBI Taxonomy" id="1314773"/>
    <lineage>
        <taxon>Eukaryota</taxon>
        <taxon>Fungi</taxon>
        <taxon>Dikarya</taxon>
        <taxon>Ascomycota</taxon>
        <taxon>Pezizomycotina</taxon>
        <taxon>Sordariomycetes</taxon>
        <taxon>Hypocreomycetidae</taxon>
        <taxon>Glomerellales</taxon>
        <taxon>Plectosphaerellaceae</taxon>
        <taxon>Sodiomyces</taxon>
    </lineage>
</organism>
<dbReference type="Proteomes" id="UP000272025">
    <property type="component" value="Unassembled WGS sequence"/>
</dbReference>
<dbReference type="GeneID" id="39574960"/>
<gene>
    <name evidence="1" type="ORF">SODALDRAFT_105095</name>
</gene>
<sequence length="410" mass="45134">MYCSKASVILYLRRLTERKNSSVSGTCSVEKLGDSAACVRTPERPFALWSMQNLALFLQEWYKELNNAIDSASLFTAQFANTFISYSSQEPAGEAAWLTIVAGMFGSIGAFSGGAGTYSGLITIAAGAASLSSSSPPEDPRFTNFATAQAKLGEAKLEVMDTMDKYFKRLLADTPPNDEWETGTELARIIESGAFADQDIAQAPSNSTMTRWVQASMISGMWNTGNVAIIKWSNDNPFARDYGFSPCFGRPGIGNSQAVACVMDHNFLIARMAVQGNSRSDASHVRDFPDIGQSEETLQRYGLSQLQVIRSAMRTQEAANSYLPTSNVVKKLVDDVTNSPGENIADFLPLFNIPVCDLDKLPDLVPQYSFCRMLHLDDDYSNRCIQKIMSDNCKRLPLGGSQWPYVYDDW</sequence>
<dbReference type="AlphaFoldDB" id="A0A3N2Q230"/>
<protein>
    <submittedName>
        <fullName evidence="1">Uncharacterized protein</fullName>
    </submittedName>
</protein>
<reference evidence="1 2" key="1">
    <citation type="journal article" date="2018" name="Mol. Ecol.">
        <title>The obligate alkalophilic soda-lake fungus Sodiomyces alkalinus has shifted to a protein diet.</title>
        <authorList>
            <person name="Grum-Grzhimaylo A.A."/>
            <person name="Falkoski D.L."/>
            <person name="van den Heuvel J."/>
            <person name="Valero-Jimenez C.A."/>
            <person name="Min B."/>
            <person name="Choi I.G."/>
            <person name="Lipzen A."/>
            <person name="Daum C.G."/>
            <person name="Aanen D.K."/>
            <person name="Tsang A."/>
            <person name="Henrissat B."/>
            <person name="Bilanenko E.N."/>
            <person name="de Vries R.P."/>
            <person name="van Kan J.A.L."/>
            <person name="Grigoriev I.V."/>
            <person name="Debets A.J.M."/>
        </authorList>
    </citation>
    <scope>NUCLEOTIDE SEQUENCE [LARGE SCALE GENOMIC DNA]</scope>
    <source>
        <strain evidence="1 2">F11</strain>
    </source>
</reference>